<gene>
    <name evidence="9" type="primary">hypB</name>
    <name evidence="9" type="ORF">ENS56_09895</name>
</gene>
<dbReference type="InterPro" id="IPR004392">
    <property type="entry name" value="Hyd_mat_HypB"/>
</dbReference>
<evidence type="ECO:0000313" key="9">
    <source>
        <dbReference type="EMBL" id="HGT48337.1"/>
    </source>
</evidence>
<keyword evidence="7" id="KW-0342">GTP-binding</keyword>
<proteinExistence type="inferred from homology"/>
<dbReference type="PIRSF" id="PIRSF005624">
    <property type="entry name" value="Ni-bind_GTPase"/>
    <property type="match status" value="1"/>
</dbReference>
<evidence type="ECO:0000256" key="4">
    <source>
        <dbReference type="ARBA" id="ARBA00022741"/>
    </source>
</evidence>
<dbReference type="GO" id="GO:0003924">
    <property type="term" value="F:GTPase activity"/>
    <property type="evidence" value="ECO:0007669"/>
    <property type="project" value="InterPro"/>
</dbReference>
<evidence type="ECO:0000256" key="5">
    <source>
        <dbReference type="ARBA" id="ARBA00022801"/>
    </source>
</evidence>
<dbReference type="PANTHER" id="PTHR30134">
    <property type="entry name" value="HYDROGENASE PROTEIN ASSEMBLY PROTEIN, NICKEL CHAPERONE"/>
    <property type="match status" value="1"/>
</dbReference>
<sequence length="216" mass="24255">MSVITVERKVLEKNDQIANELRNKFRSRNIFVINLLSSPGSGKTSLIEKTVEQLKGKFNISVIVGDVQTDNDAMRIGKLNIPVVQIITHGSCHLEAQLVRDAFKKIEDEPIDLLIIENVGNLVCPAGYDLGEDKKVVLLSTTEGDDKPLKYPAMFRNSSALVINKIDLLPYVNSSVEEIKKNAKSINYDLNIFELSCKTSEGIEDWCNWLLNHIKK</sequence>
<dbReference type="Pfam" id="PF02492">
    <property type="entry name" value="cobW"/>
    <property type="match status" value="1"/>
</dbReference>
<keyword evidence="2" id="KW-0533">Nickel</keyword>
<accession>A0A832DP51</accession>
<comment type="similarity">
    <text evidence="1">Belongs to the SIMIBI class G3E GTPase family. HypB/HupM subfamily.</text>
</comment>
<keyword evidence="6" id="KW-0862">Zinc</keyword>
<keyword evidence="5" id="KW-0378">Hydrolase</keyword>
<dbReference type="GO" id="GO:0005525">
    <property type="term" value="F:GTP binding"/>
    <property type="evidence" value="ECO:0007669"/>
    <property type="project" value="UniProtKB-KW"/>
</dbReference>
<dbReference type="GO" id="GO:0051604">
    <property type="term" value="P:protein maturation"/>
    <property type="evidence" value="ECO:0007669"/>
    <property type="project" value="InterPro"/>
</dbReference>
<dbReference type="CDD" id="cd05390">
    <property type="entry name" value="HypB"/>
    <property type="match status" value="1"/>
</dbReference>
<evidence type="ECO:0000256" key="3">
    <source>
        <dbReference type="ARBA" id="ARBA00022723"/>
    </source>
</evidence>
<dbReference type="InterPro" id="IPR003495">
    <property type="entry name" value="CobW/HypB/UreG_nucleotide-bd"/>
</dbReference>
<dbReference type="Gene3D" id="3.40.50.300">
    <property type="entry name" value="P-loop containing nucleotide triphosphate hydrolases"/>
    <property type="match status" value="1"/>
</dbReference>
<reference evidence="9" key="1">
    <citation type="journal article" date="2020" name="mSystems">
        <title>Genome- and Community-Level Interaction Insights into Carbon Utilization and Element Cycling Functions of Hydrothermarchaeota in Hydrothermal Sediment.</title>
        <authorList>
            <person name="Zhou Z."/>
            <person name="Liu Y."/>
            <person name="Xu W."/>
            <person name="Pan J."/>
            <person name="Luo Z.H."/>
            <person name="Li M."/>
        </authorList>
    </citation>
    <scope>NUCLEOTIDE SEQUENCE [LARGE SCALE GENOMIC DNA]</scope>
    <source>
        <strain evidence="9">SpSt-500</strain>
    </source>
</reference>
<dbReference type="AlphaFoldDB" id="A0A832DP51"/>
<keyword evidence="4" id="KW-0547">Nucleotide-binding</keyword>
<organism evidence="9">
    <name type="scientific">Ignavibacterium album</name>
    <dbReference type="NCBI Taxonomy" id="591197"/>
    <lineage>
        <taxon>Bacteria</taxon>
        <taxon>Pseudomonadati</taxon>
        <taxon>Ignavibacteriota</taxon>
        <taxon>Ignavibacteria</taxon>
        <taxon>Ignavibacteriales</taxon>
        <taxon>Ignavibacteriaceae</taxon>
        <taxon>Ignavibacterium</taxon>
    </lineage>
</organism>
<evidence type="ECO:0000259" key="8">
    <source>
        <dbReference type="Pfam" id="PF02492"/>
    </source>
</evidence>
<dbReference type="PANTHER" id="PTHR30134:SF2">
    <property type="entry name" value="HYDROGENASE MATURATION FACTOR HYPB"/>
    <property type="match status" value="1"/>
</dbReference>
<keyword evidence="3" id="KW-0479">Metal-binding</keyword>
<evidence type="ECO:0000256" key="6">
    <source>
        <dbReference type="ARBA" id="ARBA00022833"/>
    </source>
</evidence>
<feature type="domain" description="CobW/HypB/UreG nucleotide-binding" evidence="8">
    <location>
        <begin position="32"/>
        <end position="192"/>
    </location>
</feature>
<dbReference type="EMBL" id="DSVI01000014">
    <property type="protein sequence ID" value="HGT48337.1"/>
    <property type="molecule type" value="Genomic_DNA"/>
</dbReference>
<evidence type="ECO:0000256" key="1">
    <source>
        <dbReference type="ARBA" id="ARBA00006211"/>
    </source>
</evidence>
<comment type="caution">
    <text evidence="9">The sequence shown here is derived from an EMBL/GenBank/DDBJ whole genome shotgun (WGS) entry which is preliminary data.</text>
</comment>
<dbReference type="InterPro" id="IPR027417">
    <property type="entry name" value="P-loop_NTPase"/>
</dbReference>
<evidence type="ECO:0000256" key="2">
    <source>
        <dbReference type="ARBA" id="ARBA00022596"/>
    </source>
</evidence>
<evidence type="ECO:0000256" key="7">
    <source>
        <dbReference type="ARBA" id="ARBA00023134"/>
    </source>
</evidence>
<dbReference type="GO" id="GO:0008270">
    <property type="term" value="F:zinc ion binding"/>
    <property type="evidence" value="ECO:0007669"/>
    <property type="project" value="TreeGrafter"/>
</dbReference>
<dbReference type="GO" id="GO:0016151">
    <property type="term" value="F:nickel cation binding"/>
    <property type="evidence" value="ECO:0007669"/>
    <property type="project" value="InterPro"/>
</dbReference>
<name>A0A832DP51_9BACT</name>
<protein>
    <submittedName>
        <fullName evidence="9">Hydrogenase accessory protein HypB</fullName>
    </submittedName>
</protein>
<dbReference type="NCBIfam" id="TIGR00073">
    <property type="entry name" value="hypB"/>
    <property type="match status" value="1"/>
</dbReference>
<dbReference type="SUPFAM" id="SSF52540">
    <property type="entry name" value="P-loop containing nucleoside triphosphate hydrolases"/>
    <property type="match status" value="1"/>
</dbReference>